<feature type="chain" id="PRO_5046491424" evidence="2">
    <location>
        <begin position="24"/>
        <end position="318"/>
    </location>
</feature>
<protein>
    <submittedName>
        <fullName evidence="3">Uncharacterized protein</fullName>
    </submittedName>
</protein>
<feature type="region of interest" description="Disordered" evidence="1">
    <location>
        <begin position="138"/>
        <end position="163"/>
    </location>
</feature>
<organism evidence="3 4">
    <name type="scientific">Kitasatospora arboriphila</name>
    <dbReference type="NCBI Taxonomy" id="258052"/>
    <lineage>
        <taxon>Bacteria</taxon>
        <taxon>Bacillati</taxon>
        <taxon>Actinomycetota</taxon>
        <taxon>Actinomycetes</taxon>
        <taxon>Kitasatosporales</taxon>
        <taxon>Streptomycetaceae</taxon>
        <taxon>Kitasatospora</taxon>
    </lineage>
</organism>
<sequence>MILRKIASGATALGLAAAGLALSAPDASAGAYGCAGGEIDTSPVKAGSTTFGTIHPYYDPSTGDNCAVNVATSAGGYGVDKYTAMTTIRCKQTPPTGTCSIDDVRVGAKEYKYYAGAGEAAGRRPLHQRRGPCRLQRQLRQRRQRRGRPLRLTADRPAPPLAQTYRPRRCFPIQNPREVGLLGSGPGTSAAERSAGQVQRDVDLVVPGADLQPRQAAGRGEEEDFSGAAAVLGVDERLGGHSRAGLGGRRPDRGLVEVEVGGAAAACAAAGDAQVRDLPAECDVDRIVGAEKEVEDLGHIGGKGVGHVLHRIRPAASC</sequence>
<feature type="signal peptide" evidence="2">
    <location>
        <begin position="1"/>
        <end position="23"/>
    </location>
</feature>
<comment type="caution">
    <text evidence="3">The sequence shown here is derived from an EMBL/GenBank/DDBJ whole genome shotgun (WGS) entry which is preliminary data.</text>
</comment>
<evidence type="ECO:0000256" key="2">
    <source>
        <dbReference type="SAM" id="SignalP"/>
    </source>
</evidence>
<feature type="compositionally biased region" description="Basic residues" evidence="1">
    <location>
        <begin position="138"/>
        <end position="149"/>
    </location>
</feature>
<dbReference type="Proteomes" id="UP001499987">
    <property type="component" value="Unassembled WGS sequence"/>
</dbReference>
<name>A0ABN1TF14_9ACTN</name>
<accession>A0ABN1TF14</accession>
<keyword evidence="4" id="KW-1185">Reference proteome</keyword>
<evidence type="ECO:0000313" key="4">
    <source>
        <dbReference type="Proteomes" id="UP001499987"/>
    </source>
</evidence>
<dbReference type="EMBL" id="BAAALD010000017">
    <property type="protein sequence ID" value="GAA1080294.1"/>
    <property type="molecule type" value="Genomic_DNA"/>
</dbReference>
<evidence type="ECO:0000313" key="3">
    <source>
        <dbReference type="EMBL" id="GAA1080294.1"/>
    </source>
</evidence>
<reference evidence="3 4" key="1">
    <citation type="journal article" date="2019" name="Int. J. Syst. Evol. Microbiol.">
        <title>The Global Catalogue of Microorganisms (GCM) 10K type strain sequencing project: providing services to taxonomists for standard genome sequencing and annotation.</title>
        <authorList>
            <consortium name="The Broad Institute Genomics Platform"/>
            <consortium name="The Broad Institute Genome Sequencing Center for Infectious Disease"/>
            <person name="Wu L."/>
            <person name="Ma J."/>
        </authorList>
    </citation>
    <scope>NUCLEOTIDE SEQUENCE [LARGE SCALE GENOMIC DNA]</scope>
    <source>
        <strain evidence="3 4">JCM 13002</strain>
    </source>
</reference>
<gene>
    <name evidence="3" type="ORF">GCM10009663_23560</name>
</gene>
<proteinExistence type="predicted"/>
<evidence type="ECO:0000256" key="1">
    <source>
        <dbReference type="SAM" id="MobiDB-lite"/>
    </source>
</evidence>
<keyword evidence="2" id="KW-0732">Signal</keyword>